<dbReference type="InterPro" id="IPR002110">
    <property type="entry name" value="Ankyrin_rpt"/>
</dbReference>
<evidence type="ECO:0000313" key="9">
    <source>
        <dbReference type="EMBL" id="ALS04498.1"/>
    </source>
</evidence>
<feature type="repeat" description="ANK" evidence="6">
    <location>
        <begin position="214"/>
        <end position="250"/>
    </location>
</feature>
<dbReference type="PROSITE" id="PS50088">
    <property type="entry name" value="ANK_REPEAT"/>
    <property type="match status" value="1"/>
</dbReference>
<feature type="domain" description="MYND-type" evidence="8">
    <location>
        <begin position="326"/>
        <end position="362"/>
    </location>
</feature>
<evidence type="ECO:0000256" key="4">
    <source>
        <dbReference type="ARBA" id="ARBA00022833"/>
    </source>
</evidence>
<dbReference type="GO" id="GO:0085020">
    <property type="term" value="P:protein K6-linked ubiquitination"/>
    <property type="evidence" value="ECO:0007669"/>
    <property type="project" value="TreeGrafter"/>
</dbReference>
<evidence type="ECO:0000256" key="7">
    <source>
        <dbReference type="PROSITE-ProRule" id="PRU00134"/>
    </source>
</evidence>
<protein>
    <submittedName>
        <fullName evidence="9">Ankyrin</fullName>
    </submittedName>
</protein>
<reference evidence="9" key="1">
    <citation type="journal article" date="2015" name="Sci. Rep.">
        <title>Spliced leader RNA trans-splicing discovered in copepods.</title>
        <authorList>
            <person name="Yang F."/>
            <person name="Xu D."/>
            <person name="Zhuang Y."/>
            <person name="Yi X."/>
            <person name="Huang Y."/>
            <person name="Chen H."/>
            <person name="Lin S."/>
            <person name="Campbell D.A."/>
            <person name="Sturm N.R."/>
            <person name="Liu G."/>
            <person name="Zhang H."/>
        </authorList>
    </citation>
    <scope>NUCLEOTIDE SEQUENCE</scope>
</reference>
<keyword evidence="4" id="KW-0862">Zinc</keyword>
<dbReference type="PANTHER" id="PTHR24171">
    <property type="entry name" value="ANKYRIN REPEAT DOMAIN-CONTAINING PROTEIN 39-RELATED"/>
    <property type="match status" value="1"/>
</dbReference>
<dbReference type="Gene3D" id="6.10.140.2220">
    <property type="match status" value="1"/>
</dbReference>
<dbReference type="PROSITE" id="PS50297">
    <property type="entry name" value="ANK_REP_REGION"/>
    <property type="match status" value="1"/>
</dbReference>
<dbReference type="GO" id="GO:0031436">
    <property type="term" value="C:BRCA1-BARD1 complex"/>
    <property type="evidence" value="ECO:0007669"/>
    <property type="project" value="TreeGrafter"/>
</dbReference>
<accession>A0A0U2VC32</accession>
<dbReference type="Pfam" id="PF01753">
    <property type="entry name" value="zf-MYND"/>
    <property type="match status" value="1"/>
</dbReference>
<keyword evidence="3 7" id="KW-0863">Zinc-finger</keyword>
<dbReference type="AlphaFoldDB" id="A0A0U2VC32"/>
<keyword evidence="5 6" id="KW-0040">ANK repeat</keyword>
<dbReference type="InterPro" id="IPR002893">
    <property type="entry name" value="Znf_MYND"/>
</dbReference>
<dbReference type="Gene3D" id="1.25.40.20">
    <property type="entry name" value="Ankyrin repeat-containing domain"/>
    <property type="match status" value="1"/>
</dbReference>
<evidence type="ECO:0000256" key="2">
    <source>
        <dbReference type="ARBA" id="ARBA00022737"/>
    </source>
</evidence>
<keyword evidence="2" id="KW-0677">Repeat</keyword>
<organism evidence="9">
    <name type="scientific">Acartia pacifica</name>
    <name type="common">Copepod</name>
    <dbReference type="NCBI Taxonomy" id="335913"/>
    <lineage>
        <taxon>Eukaryota</taxon>
        <taxon>Metazoa</taxon>
        <taxon>Ecdysozoa</taxon>
        <taxon>Arthropoda</taxon>
        <taxon>Crustacea</taxon>
        <taxon>Multicrustacea</taxon>
        <taxon>Hexanauplia</taxon>
        <taxon>Copepoda</taxon>
        <taxon>Calanoida</taxon>
        <taxon>Acartiidae</taxon>
        <taxon>Acartia</taxon>
    </lineage>
</organism>
<keyword evidence="1" id="KW-0479">Metal-binding</keyword>
<dbReference type="GO" id="GO:0008270">
    <property type="term" value="F:zinc ion binding"/>
    <property type="evidence" value="ECO:0007669"/>
    <property type="project" value="UniProtKB-KW"/>
</dbReference>
<dbReference type="EMBL" id="KT754664">
    <property type="protein sequence ID" value="ALS04498.1"/>
    <property type="molecule type" value="mRNA"/>
</dbReference>
<evidence type="ECO:0000256" key="5">
    <source>
        <dbReference type="ARBA" id="ARBA00023043"/>
    </source>
</evidence>
<dbReference type="SMART" id="SM00248">
    <property type="entry name" value="ANK"/>
    <property type="match status" value="2"/>
</dbReference>
<dbReference type="InterPro" id="IPR036770">
    <property type="entry name" value="Ankyrin_rpt-contain_sf"/>
</dbReference>
<evidence type="ECO:0000256" key="1">
    <source>
        <dbReference type="ARBA" id="ARBA00022723"/>
    </source>
</evidence>
<sequence length="479" mass="54801">MGDKDMRRLVEAMNQLGANVGDMMKSNVRLEEMIAKDDPGNKEAQLIWKASKDARKMIEQTLNDLESGITKPLVSYEEPDQSPLKGYQAQILREKWGCGMDTPGSEARPTGLRHFSPWFMSIFLGNYKQFMGLCSKMSPEELKRELKRREGVLQFNAIFLPIVGARILYSDIVDPAPYRAYFKAAYSAVDLEHMKILDYLVKIDGIELNEHDLAGYTPLHHCLTSTSNDVTVAMAQKLLEHGADPNAVNRFGAPPLTECVMSNKLDSIRLLIKYKANPFIKDHDGISPRHLGARIPNVSEILEKGDKPYVEKERKAAKNNFQHKKCEHCRNDAYKRCTGCFLVWYCGAECQRADWDSHKERCKQIRSEYREVKMENLMGQTYSYKKRSFHNQANKPKSSNFIVKVQVPLSMGSGDGLMLCYNKERDIEYMISPTTEIGRILKKEILEKDAIGTQKGYFFSIHKDGKHFINPTILPPEKW</sequence>
<dbReference type="PANTHER" id="PTHR24171:SF8">
    <property type="entry name" value="BRCA1-ASSOCIATED RING DOMAIN PROTEIN 1"/>
    <property type="match status" value="1"/>
</dbReference>
<evidence type="ECO:0000259" key="8">
    <source>
        <dbReference type="PROSITE" id="PS50865"/>
    </source>
</evidence>
<evidence type="ECO:0000256" key="3">
    <source>
        <dbReference type="ARBA" id="ARBA00022771"/>
    </source>
</evidence>
<dbReference type="SUPFAM" id="SSF48403">
    <property type="entry name" value="Ankyrin repeat"/>
    <property type="match status" value="1"/>
</dbReference>
<dbReference type="SUPFAM" id="SSF144232">
    <property type="entry name" value="HIT/MYND zinc finger-like"/>
    <property type="match status" value="1"/>
</dbReference>
<proteinExistence type="evidence at transcript level"/>
<dbReference type="Pfam" id="PF13637">
    <property type="entry name" value="Ank_4"/>
    <property type="match status" value="1"/>
</dbReference>
<dbReference type="GO" id="GO:0004842">
    <property type="term" value="F:ubiquitin-protein transferase activity"/>
    <property type="evidence" value="ECO:0007669"/>
    <property type="project" value="TreeGrafter"/>
</dbReference>
<evidence type="ECO:0000256" key="6">
    <source>
        <dbReference type="PROSITE-ProRule" id="PRU00023"/>
    </source>
</evidence>
<dbReference type="PROSITE" id="PS50865">
    <property type="entry name" value="ZF_MYND_2"/>
    <property type="match status" value="1"/>
</dbReference>
<name>A0A0U2VC32_ACAPC</name>
<dbReference type="GO" id="GO:0070531">
    <property type="term" value="C:BRCA1-A complex"/>
    <property type="evidence" value="ECO:0007669"/>
    <property type="project" value="TreeGrafter"/>
</dbReference>